<name>A0ABV9RUP8_9PSEU</name>
<reference evidence="4" key="1">
    <citation type="journal article" date="2019" name="Int. J. Syst. Evol. Microbiol.">
        <title>The Global Catalogue of Microorganisms (GCM) 10K type strain sequencing project: providing services to taxonomists for standard genome sequencing and annotation.</title>
        <authorList>
            <consortium name="The Broad Institute Genomics Platform"/>
            <consortium name="The Broad Institute Genome Sequencing Center for Infectious Disease"/>
            <person name="Wu L."/>
            <person name="Ma J."/>
        </authorList>
    </citation>
    <scope>NUCLEOTIDE SEQUENCE [LARGE SCALE GENOMIC DNA]</scope>
    <source>
        <strain evidence="4">ZS-22-S1</strain>
    </source>
</reference>
<dbReference type="CDD" id="cd11029">
    <property type="entry name" value="CYP107-like"/>
    <property type="match status" value="1"/>
</dbReference>
<protein>
    <submittedName>
        <fullName evidence="3">Cytochrome P450</fullName>
    </submittedName>
</protein>
<evidence type="ECO:0000313" key="4">
    <source>
        <dbReference type="Proteomes" id="UP001595859"/>
    </source>
</evidence>
<keyword evidence="2" id="KW-0560">Oxidoreductase</keyword>
<accession>A0ABV9RUP8</accession>
<keyword evidence="2" id="KW-0479">Metal-binding</keyword>
<keyword evidence="2" id="KW-0408">Iron</keyword>
<dbReference type="Proteomes" id="UP001595859">
    <property type="component" value="Unassembled WGS sequence"/>
</dbReference>
<keyword evidence="2" id="KW-0503">Monooxygenase</keyword>
<dbReference type="InterPro" id="IPR017972">
    <property type="entry name" value="Cyt_P450_CS"/>
</dbReference>
<dbReference type="Pfam" id="PF00067">
    <property type="entry name" value="p450"/>
    <property type="match status" value="1"/>
</dbReference>
<dbReference type="InterPro" id="IPR001128">
    <property type="entry name" value="Cyt_P450"/>
</dbReference>
<dbReference type="PRINTS" id="PR00359">
    <property type="entry name" value="BP450"/>
</dbReference>
<gene>
    <name evidence="3" type="ORF">ACFPCV_01125</name>
</gene>
<dbReference type="SUPFAM" id="SSF48264">
    <property type="entry name" value="Cytochrome P450"/>
    <property type="match status" value="1"/>
</dbReference>
<dbReference type="PANTHER" id="PTHR46696:SF1">
    <property type="entry name" value="CYTOCHROME P450 YJIB-RELATED"/>
    <property type="match status" value="1"/>
</dbReference>
<dbReference type="Gene3D" id="1.10.630.10">
    <property type="entry name" value="Cytochrome P450"/>
    <property type="match status" value="1"/>
</dbReference>
<comment type="caution">
    <text evidence="3">The sequence shown here is derived from an EMBL/GenBank/DDBJ whole genome shotgun (WGS) entry which is preliminary data.</text>
</comment>
<sequence length="403" mass="43881">MAGATTPVRLDEDFIQDPYSLYRRLRADAPVHEAVMPRGLTVWVVSRYADAREALANPMLHKDMRHAKDLFERHSAAGADGRLFDQDLASHMLNSDPPDHTRLRTLVAKAFTMRRVELLRPRVEEITEELLADLAGRDRADLVDAFAFPLPVTVISELLGVPPANRDEFRDWSTTMLSAGEAESVAAAGQEMAAYLHQLIAAKRADPADDMLSALIHVRDGGDGLTEAELVSMAFLLLIAGHETTVNLIANGVLALLRDPAQLAALRADPALLPGAVEEFLRYDGPVNHATLRYTTEPVEIGGTRIPAGEFVLVSLSSANRDDDRFTGADRLDVTRAAGGHLAFGHGIHFCLGAPLARLEGQIAIGGLLARFPDLALDIDPAELRWRNTTLLRGLESLPVRLG</sequence>
<dbReference type="EMBL" id="JBHSIS010000002">
    <property type="protein sequence ID" value="MFC4852085.1"/>
    <property type="molecule type" value="Genomic_DNA"/>
</dbReference>
<dbReference type="RefSeq" id="WP_378055001.1">
    <property type="nucleotide sequence ID" value="NZ_JBHSIS010000002.1"/>
</dbReference>
<keyword evidence="4" id="KW-1185">Reference proteome</keyword>
<evidence type="ECO:0000256" key="1">
    <source>
        <dbReference type="ARBA" id="ARBA00010617"/>
    </source>
</evidence>
<dbReference type="InterPro" id="IPR036396">
    <property type="entry name" value="Cyt_P450_sf"/>
</dbReference>
<dbReference type="PANTHER" id="PTHR46696">
    <property type="entry name" value="P450, PUTATIVE (EUROFUNG)-RELATED"/>
    <property type="match status" value="1"/>
</dbReference>
<organism evidence="3 4">
    <name type="scientific">Actinophytocola glycyrrhizae</name>
    <dbReference type="NCBI Taxonomy" id="2044873"/>
    <lineage>
        <taxon>Bacteria</taxon>
        <taxon>Bacillati</taxon>
        <taxon>Actinomycetota</taxon>
        <taxon>Actinomycetes</taxon>
        <taxon>Pseudonocardiales</taxon>
        <taxon>Pseudonocardiaceae</taxon>
    </lineage>
</organism>
<dbReference type="PROSITE" id="PS00086">
    <property type="entry name" value="CYTOCHROME_P450"/>
    <property type="match status" value="1"/>
</dbReference>
<proteinExistence type="inferred from homology"/>
<evidence type="ECO:0000256" key="2">
    <source>
        <dbReference type="RuleBase" id="RU000461"/>
    </source>
</evidence>
<dbReference type="InterPro" id="IPR002397">
    <property type="entry name" value="Cyt_P450_B"/>
</dbReference>
<comment type="similarity">
    <text evidence="1 2">Belongs to the cytochrome P450 family.</text>
</comment>
<evidence type="ECO:0000313" key="3">
    <source>
        <dbReference type="EMBL" id="MFC4852085.1"/>
    </source>
</evidence>
<keyword evidence="2" id="KW-0349">Heme</keyword>